<feature type="transmembrane region" description="Helical" evidence="2">
    <location>
        <begin position="197"/>
        <end position="216"/>
    </location>
</feature>
<proteinExistence type="predicted"/>
<keyword evidence="2" id="KW-0472">Membrane</keyword>
<organism evidence="3 4">
    <name type="scientific">Dimargaris verticillata</name>
    <dbReference type="NCBI Taxonomy" id="2761393"/>
    <lineage>
        <taxon>Eukaryota</taxon>
        <taxon>Fungi</taxon>
        <taxon>Fungi incertae sedis</taxon>
        <taxon>Zoopagomycota</taxon>
        <taxon>Kickxellomycotina</taxon>
        <taxon>Dimargaritomycetes</taxon>
        <taxon>Dimargaritales</taxon>
        <taxon>Dimargaritaceae</taxon>
        <taxon>Dimargaris</taxon>
    </lineage>
</organism>
<reference evidence="3" key="1">
    <citation type="submission" date="2022-07" db="EMBL/GenBank/DDBJ databases">
        <title>Phylogenomic reconstructions and comparative analyses of Kickxellomycotina fungi.</title>
        <authorList>
            <person name="Reynolds N.K."/>
            <person name="Stajich J.E."/>
            <person name="Barry K."/>
            <person name="Grigoriev I.V."/>
            <person name="Crous P."/>
            <person name="Smith M.E."/>
        </authorList>
    </citation>
    <scope>NUCLEOTIDE SEQUENCE</scope>
    <source>
        <strain evidence="3">RSA 567</strain>
    </source>
</reference>
<feature type="transmembrane region" description="Helical" evidence="2">
    <location>
        <begin position="67"/>
        <end position="91"/>
    </location>
</feature>
<sequence>MGLHIVTLLLLFSEDFVINDLRFGTTIKYFQGLFTLMFVLYTAIVIANLHFTFLTRYHRVFGRWQRWYVPVVTALAGLLAIPYALTFRVRWDPEDLRFDMLDPQRTPRLTLTVWLCLFVWLGLVMVYGIVVVVATSAKLYTCGRRMRRQLRFSIAPNDPLLCPLAMASPAPLTTFQHQQLQTLQAQVDCLRMVRRQLLTAVLPLLAQLVIVVYSSVPGHFAPDSGWHIAGLVCPALQGLLSLMAFMCSPCLIRAWTRYRSQDPPSSPTLSDELEAMAGPKKNRGLRGLTVVVGSYNDASSTPMAQLRPTELQVFASQGPPRSVAPVPPPIATPRPMTRPLSATIGAVCSERTRTPEPPL</sequence>
<evidence type="ECO:0000256" key="2">
    <source>
        <dbReference type="SAM" id="Phobius"/>
    </source>
</evidence>
<name>A0A9W8B4T0_9FUNG</name>
<protein>
    <submittedName>
        <fullName evidence="3">Uncharacterized protein</fullName>
    </submittedName>
</protein>
<evidence type="ECO:0000256" key="1">
    <source>
        <dbReference type="SAM" id="MobiDB-lite"/>
    </source>
</evidence>
<feature type="transmembrane region" description="Helical" evidence="2">
    <location>
        <begin position="111"/>
        <end position="141"/>
    </location>
</feature>
<dbReference type="Proteomes" id="UP001151582">
    <property type="component" value="Unassembled WGS sequence"/>
</dbReference>
<keyword evidence="2" id="KW-1133">Transmembrane helix</keyword>
<dbReference type="OrthoDB" id="10351086at2759"/>
<dbReference type="EMBL" id="JANBQB010000700">
    <property type="protein sequence ID" value="KAJ1974120.1"/>
    <property type="molecule type" value="Genomic_DNA"/>
</dbReference>
<keyword evidence="2" id="KW-0812">Transmembrane</keyword>
<keyword evidence="4" id="KW-1185">Reference proteome</keyword>
<evidence type="ECO:0000313" key="4">
    <source>
        <dbReference type="Proteomes" id="UP001151582"/>
    </source>
</evidence>
<accession>A0A9W8B4T0</accession>
<feature type="region of interest" description="Disordered" evidence="1">
    <location>
        <begin position="317"/>
        <end position="340"/>
    </location>
</feature>
<feature type="transmembrane region" description="Helical" evidence="2">
    <location>
        <begin position="29"/>
        <end position="55"/>
    </location>
</feature>
<comment type="caution">
    <text evidence="3">The sequence shown here is derived from an EMBL/GenBank/DDBJ whole genome shotgun (WGS) entry which is preliminary data.</text>
</comment>
<dbReference type="AlphaFoldDB" id="A0A9W8B4T0"/>
<feature type="transmembrane region" description="Helical" evidence="2">
    <location>
        <begin position="228"/>
        <end position="252"/>
    </location>
</feature>
<evidence type="ECO:0000313" key="3">
    <source>
        <dbReference type="EMBL" id="KAJ1974120.1"/>
    </source>
</evidence>
<gene>
    <name evidence="3" type="ORF">H4R34_004836</name>
</gene>